<dbReference type="Pfam" id="PF09189">
    <property type="entry name" value="MoaD_arch"/>
    <property type="match status" value="1"/>
</dbReference>
<dbReference type="InterPro" id="IPR015272">
    <property type="entry name" value="MoadD_C"/>
</dbReference>
<evidence type="ECO:0000259" key="1">
    <source>
        <dbReference type="Pfam" id="PF09189"/>
    </source>
</evidence>
<dbReference type="EMBL" id="CP141614">
    <property type="protein sequence ID" value="WRP15270.1"/>
    <property type="molecule type" value="Genomic_DNA"/>
</dbReference>
<dbReference type="Gene3D" id="3.30.1370.80">
    <property type="entry name" value="Molybdopterin cofactor biosynthesis MoaD-related, C-terminal domain"/>
    <property type="match status" value="1"/>
</dbReference>
<sequence>MRWGAVEFEDEAERHAPVVVLRGVGWRMVARYLEKFGGELTTGHEEPLAGSGGLAAARPRVLAEVAGKGWRARLHEEVEFTGALRTNRVEVSLSGEPDAVQQVVLGLRRMTHLEGR</sequence>
<evidence type="ECO:0000313" key="3">
    <source>
        <dbReference type="Proteomes" id="UP001333102"/>
    </source>
</evidence>
<dbReference type="Proteomes" id="UP001333102">
    <property type="component" value="Chromosome"/>
</dbReference>
<name>A0ABZ1BRL6_9FIRM</name>
<keyword evidence="3" id="KW-1185">Reference proteome</keyword>
<evidence type="ECO:0000313" key="2">
    <source>
        <dbReference type="EMBL" id="WRP15270.1"/>
    </source>
</evidence>
<dbReference type="InterPro" id="IPR036473">
    <property type="entry name" value="Mopterin_CF_MoaD-rel_C_sf"/>
</dbReference>
<feature type="domain" description="Molybdopterin cofactor biosynthesis MoaD-related C-terminal" evidence="1">
    <location>
        <begin position="21"/>
        <end position="111"/>
    </location>
</feature>
<reference evidence="3" key="1">
    <citation type="submission" date="2023-12" db="EMBL/GenBank/DDBJ databases">
        <title>Novel isolates from deep terrestrial aquifers shed light on the physiology and ecology of the class Limnochordia.</title>
        <authorList>
            <person name="Karnachuk O.V."/>
            <person name="Lukina A.P."/>
            <person name="Avakyan M.R."/>
            <person name="Kadnikov V."/>
            <person name="Begmatov S."/>
            <person name="Beletsky A.V."/>
            <person name="Mardanov A.V."/>
            <person name="Ravin N.V."/>
        </authorList>
    </citation>
    <scope>NUCLEOTIDE SEQUENCE [LARGE SCALE GENOMIC DNA]</scope>
    <source>
        <strain evidence="3">LN</strain>
    </source>
</reference>
<organism evidence="2 3">
    <name type="scientific">Geochorda subterranea</name>
    <dbReference type="NCBI Taxonomy" id="3109564"/>
    <lineage>
        <taxon>Bacteria</taxon>
        <taxon>Bacillati</taxon>
        <taxon>Bacillota</taxon>
        <taxon>Limnochordia</taxon>
        <taxon>Limnochordales</taxon>
        <taxon>Geochordaceae</taxon>
        <taxon>Geochorda</taxon>
    </lineage>
</organism>
<gene>
    <name evidence="2" type="ORF">VLY81_03640</name>
</gene>
<accession>A0ABZ1BRL6</accession>
<protein>
    <recommendedName>
        <fullName evidence="1">Molybdopterin cofactor biosynthesis MoaD-related C-terminal domain-containing protein</fullName>
    </recommendedName>
</protein>
<dbReference type="RefSeq" id="WP_324669666.1">
    <property type="nucleotide sequence ID" value="NZ_CP141614.1"/>
</dbReference>
<proteinExistence type="predicted"/>